<evidence type="ECO:0000313" key="1">
    <source>
        <dbReference type="EMBL" id="DAF61992.1"/>
    </source>
</evidence>
<accession>A0A8S5TFS1</accession>
<proteinExistence type="predicted"/>
<protein>
    <submittedName>
        <fullName evidence="1">Uncharacterized protein</fullName>
    </submittedName>
</protein>
<reference evidence="1" key="1">
    <citation type="journal article" date="2021" name="Proc. Natl. Acad. Sci. U.S.A.">
        <title>A Catalog of Tens of Thousands of Viruses from Human Metagenomes Reveals Hidden Associations with Chronic Diseases.</title>
        <authorList>
            <person name="Tisza M.J."/>
            <person name="Buck C.B."/>
        </authorList>
    </citation>
    <scope>NUCLEOTIDE SEQUENCE</scope>
    <source>
        <strain evidence="1">CtP0x5</strain>
    </source>
</reference>
<dbReference type="EMBL" id="BK032818">
    <property type="protein sequence ID" value="DAF61992.1"/>
    <property type="molecule type" value="Genomic_DNA"/>
</dbReference>
<sequence length="118" mass="13800">MRINAKERKNNARQWYSLLINSYNSKSAVVVQRCKSSNPNINRIQLLACNTMGTPVVIAESVNGLTGCFYELLQNIKKLDTIRTYHENDFNDWLSENYNMHLTYNDGMVLMFEREDKE</sequence>
<organism evidence="1">
    <name type="scientific">Siphoviridae sp. ctP0x5</name>
    <dbReference type="NCBI Taxonomy" id="2827863"/>
    <lineage>
        <taxon>Viruses</taxon>
        <taxon>Duplodnaviria</taxon>
        <taxon>Heunggongvirae</taxon>
        <taxon>Uroviricota</taxon>
        <taxon>Caudoviricetes</taxon>
    </lineage>
</organism>
<name>A0A8S5TFS1_9CAUD</name>